<accession>H2KPJ9</accession>
<evidence type="ECO:0000256" key="1">
    <source>
        <dbReference type="ARBA" id="ARBA00009686"/>
    </source>
</evidence>
<feature type="compositionally biased region" description="Acidic residues" evidence="3">
    <location>
        <begin position="21"/>
        <end position="34"/>
    </location>
</feature>
<feature type="compositionally biased region" description="Polar residues" evidence="3">
    <location>
        <begin position="46"/>
        <end position="57"/>
    </location>
</feature>
<dbReference type="Pfam" id="PF02114">
    <property type="entry name" value="Phosducin"/>
    <property type="match status" value="1"/>
</dbReference>
<dbReference type="EMBL" id="DF142914">
    <property type="protein sequence ID" value="GAA27679.2"/>
    <property type="molecule type" value="Genomic_DNA"/>
</dbReference>
<dbReference type="AlphaFoldDB" id="H2KPJ9"/>
<dbReference type="CDD" id="cd02987">
    <property type="entry name" value="Phd_like_Phd"/>
    <property type="match status" value="1"/>
</dbReference>
<dbReference type="Gene3D" id="1.10.168.10">
    <property type="entry name" value="Phosducin, domain 2"/>
    <property type="match status" value="1"/>
</dbReference>
<keyword evidence="2" id="KW-0597">Phosphoprotein</keyword>
<gene>
    <name evidence="5" type="ORF">CLF_102126</name>
</gene>
<dbReference type="InterPro" id="IPR001200">
    <property type="entry name" value="Phosducin"/>
</dbReference>
<dbReference type="GO" id="GO:0008277">
    <property type="term" value="P:regulation of G protein-coupled receptor signaling pathway"/>
    <property type="evidence" value="ECO:0007669"/>
    <property type="project" value="InterPro"/>
</dbReference>
<reference key="2">
    <citation type="submission" date="2011-10" db="EMBL/GenBank/DDBJ databases">
        <title>The genome and transcriptome sequence of Clonorchis sinensis provide insights into the carcinogenic liver fluke.</title>
        <authorList>
            <person name="Wang X."/>
            <person name="Huang Y."/>
            <person name="Chen W."/>
            <person name="Liu H."/>
            <person name="Guo L."/>
            <person name="Chen Y."/>
            <person name="Luo F."/>
            <person name="Zhou W."/>
            <person name="Sun J."/>
            <person name="Mao Q."/>
            <person name="Liang P."/>
            <person name="Zhou C."/>
            <person name="Tian Y."/>
            <person name="Men J."/>
            <person name="Lv X."/>
            <person name="Huang L."/>
            <person name="Zhou J."/>
            <person name="Hu Y."/>
            <person name="Li R."/>
            <person name="Zhang F."/>
            <person name="Lei H."/>
            <person name="Li X."/>
            <person name="Hu X."/>
            <person name="Liang C."/>
            <person name="Xu J."/>
            <person name="Wu Z."/>
            <person name="Yu X."/>
        </authorList>
    </citation>
    <scope>NUCLEOTIDE SEQUENCE</scope>
    <source>
        <strain>Henan</strain>
    </source>
</reference>
<dbReference type="Proteomes" id="UP000008909">
    <property type="component" value="Unassembled WGS sequence"/>
</dbReference>
<evidence type="ECO:0000256" key="2">
    <source>
        <dbReference type="ARBA" id="ARBA00022553"/>
    </source>
</evidence>
<protein>
    <submittedName>
        <fullName evidence="5">Phosducin-like protein</fullName>
    </submittedName>
</protein>
<dbReference type="PRINTS" id="PR00677">
    <property type="entry name" value="PHOSDUCIN"/>
</dbReference>
<dbReference type="InterPro" id="IPR023196">
    <property type="entry name" value="Phosducin_N_dom_sf"/>
</dbReference>
<evidence type="ECO:0000256" key="3">
    <source>
        <dbReference type="SAM" id="MobiDB-lite"/>
    </source>
</evidence>
<keyword evidence="6" id="KW-1185">Reference proteome</keyword>
<dbReference type="InterPro" id="IPR051499">
    <property type="entry name" value="Phosducin-like_reg"/>
</dbReference>
<sequence>MSLSFDDRLLGEKVNNYCSSSEDEGEDGEGDEEPSSQVLPEPGASSIPQPDFSNHPQTGPKGVLSDYKQYKALERLKEAQKEQELIEAAKKNTLTSQTHVCFDIVSSEFEVLESLDDDDEFIAMYRQNRMRELKMSLERLPVFGTVCTLTSSNFVQEIDSTDPSVTVVVHIYEPDNSACRKVNDYLETLCTEYPHVRFCRIQASNAHLSYQFSRSGVPAIVVYKRGEVIGNMLRIDRDLGNEFYASDLENFLVERGFLPDKTIGVLLNARLNAAAPRIS</sequence>
<evidence type="ECO:0000313" key="5">
    <source>
        <dbReference type="EMBL" id="GAA27679.2"/>
    </source>
</evidence>
<evidence type="ECO:0000313" key="6">
    <source>
        <dbReference type="Proteomes" id="UP000008909"/>
    </source>
</evidence>
<comment type="similarity">
    <text evidence="1">Belongs to the phosducin family.</text>
</comment>
<dbReference type="Gene3D" id="3.40.30.10">
    <property type="entry name" value="Glutaredoxin"/>
    <property type="match status" value="1"/>
</dbReference>
<dbReference type="InterPro" id="IPR036249">
    <property type="entry name" value="Thioredoxin-like_sf"/>
</dbReference>
<dbReference type="PANTHER" id="PTHR46052">
    <property type="entry name" value="PHOSDUCIN-LIKE PROTEIN"/>
    <property type="match status" value="1"/>
</dbReference>
<organism evidence="5 6">
    <name type="scientific">Clonorchis sinensis</name>
    <name type="common">Chinese liver fluke</name>
    <dbReference type="NCBI Taxonomy" id="79923"/>
    <lineage>
        <taxon>Eukaryota</taxon>
        <taxon>Metazoa</taxon>
        <taxon>Spiralia</taxon>
        <taxon>Lophotrochozoa</taxon>
        <taxon>Platyhelminthes</taxon>
        <taxon>Trematoda</taxon>
        <taxon>Digenea</taxon>
        <taxon>Opisthorchiida</taxon>
        <taxon>Opisthorchiata</taxon>
        <taxon>Opisthorchiidae</taxon>
        <taxon>Clonorchis</taxon>
    </lineage>
</organism>
<proteinExistence type="inferred from homology"/>
<dbReference type="PANTHER" id="PTHR46052:SF1">
    <property type="entry name" value="PHOSDUCIN-LIKE PROTEIN"/>
    <property type="match status" value="1"/>
</dbReference>
<evidence type="ECO:0000259" key="4">
    <source>
        <dbReference type="Pfam" id="PF02114"/>
    </source>
</evidence>
<name>H2KPJ9_CLOSI</name>
<reference evidence="5" key="1">
    <citation type="journal article" date="2011" name="Genome Biol.">
        <title>The draft genome of the carcinogenic human liver fluke Clonorchis sinensis.</title>
        <authorList>
            <person name="Wang X."/>
            <person name="Chen W."/>
            <person name="Huang Y."/>
            <person name="Sun J."/>
            <person name="Men J."/>
            <person name="Liu H."/>
            <person name="Luo F."/>
            <person name="Guo L."/>
            <person name="Lv X."/>
            <person name="Deng C."/>
            <person name="Zhou C."/>
            <person name="Fan Y."/>
            <person name="Li X."/>
            <person name="Huang L."/>
            <person name="Hu Y."/>
            <person name="Liang C."/>
            <person name="Hu X."/>
            <person name="Xu J."/>
            <person name="Yu X."/>
        </authorList>
    </citation>
    <scope>NUCLEOTIDE SEQUENCE [LARGE SCALE GENOMIC DNA]</scope>
    <source>
        <strain evidence="5">Henan</strain>
    </source>
</reference>
<feature type="domain" description="Phosducin" evidence="4">
    <location>
        <begin position="57"/>
        <end position="273"/>
    </location>
</feature>
<dbReference type="InterPro" id="IPR024253">
    <property type="entry name" value="Phosducin_thioredoxin-like_dom"/>
</dbReference>
<dbReference type="SUPFAM" id="SSF52833">
    <property type="entry name" value="Thioredoxin-like"/>
    <property type="match status" value="1"/>
</dbReference>
<feature type="region of interest" description="Disordered" evidence="3">
    <location>
        <begin position="13"/>
        <end position="63"/>
    </location>
</feature>